<comment type="subcellular location">
    <subcellularLocation>
        <location evidence="1">Cytoplasm</location>
    </subcellularLocation>
</comment>
<comment type="caution">
    <text evidence="8">The sequence shown here is derived from an EMBL/GenBank/DDBJ whole genome shotgun (WGS) entry which is preliminary data.</text>
</comment>
<evidence type="ECO:0000256" key="2">
    <source>
        <dbReference type="ARBA" id="ARBA00022490"/>
    </source>
</evidence>
<proteinExistence type="predicted"/>
<dbReference type="InterPro" id="IPR013783">
    <property type="entry name" value="Ig-like_fold"/>
</dbReference>
<dbReference type="Gene3D" id="2.60.40.10">
    <property type="entry name" value="Immunoglobulins"/>
    <property type="match status" value="7"/>
</dbReference>
<organism evidence="8 9">
    <name type="scientific">Aldrovandia affinis</name>
    <dbReference type="NCBI Taxonomy" id="143900"/>
    <lineage>
        <taxon>Eukaryota</taxon>
        <taxon>Metazoa</taxon>
        <taxon>Chordata</taxon>
        <taxon>Craniata</taxon>
        <taxon>Vertebrata</taxon>
        <taxon>Euteleostomi</taxon>
        <taxon>Actinopterygii</taxon>
        <taxon>Neopterygii</taxon>
        <taxon>Teleostei</taxon>
        <taxon>Notacanthiformes</taxon>
        <taxon>Halosauridae</taxon>
        <taxon>Aldrovandia</taxon>
    </lineage>
</organism>
<evidence type="ECO:0000256" key="3">
    <source>
        <dbReference type="ARBA" id="ARBA00022553"/>
    </source>
</evidence>
<keyword evidence="5" id="KW-1015">Disulfide bond</keyword>
<evidence type="ECO:0000256" key="6">
    <source>
        <dbReference type="ARBA" id="ARBA00023319"/>
    </source>
</evidence>
<dbReference type="SMART" id="SM00408">
    <property type="entry name" value="IGc2"/>
    <property type="match status" value="6"/>
</dbReference>
<feature type="domain" description="Ig-like" evidence="7">
    <location>
        <begin position="161"/>
        <end position="233"/>
    </location>
</feature>
<evidence type="ECO:0000259" key="7">
    <source>
        <dbReference type="PROSITE" id="PS50835"/>
    </source>
</evidence>
<dbReference type="FunFam" id="2.60.40.10:FF:000228">
    <property type="entry name" value="obscurin isoform X4"/>
    <property type="match status" value="4"/>
</dbReference>
<dbReference type="PANTHER" id="PTHR35971:SF5">
    <property type="entry name" value="OBSCURIN LIKE CYTOSKELETAL ADAPTOR 1"/>
    <property type="match status" value="1"/>
</dbReference>
<dbReference type="FunFam" id="2.60.40.10:FF:000211">
    <property type="entry name" value="Obscurin-like protein 1"/>
    <property type="match status" value="1"/>
</dbReference>
<keyword evidence="3" id="KW-0597">Phosphoprotein</keyword>
<feature type="domain" description="Ig-like" evidence="7">
    <location>
        <begin position="428"/>
        <end position="518"/>
    </location>
</feature>
<keyword evidence="2" id="KW-0963">Cytoplasm</keyword>
<evidence type="ECO:0000313" key="9">
    <source>
        <dbReference type="Proteomes" id="UP001221898"/>
    </source>
</evidence>
<feature type="domain" description="Ig-like" evidence="7">
    <location>
        <begin position="339"/>
        <end position="411"/>
    </location>
</feature>
<dbReference type="InterPro" id="IPR007110">
    <property type="entry name" value="Ig-like_dom"/>
</dbReference>
<dbReference type="InterPro" id="IPR003599">
    <property type="entry name" value="Ig_sub"/>
</dbReference>
<protein>
    <recommendedName>
        <fullName evidence="7">Ig-like domain-containing protein</fullName>
    </recommendedName>
</protein>
<dbReference type="InterPro" id="IPR036179">
    <property type="entry name" value="Ig-like_dom_sf"/>
</dbReference>
<dbReference type="SUPFAM" id="SSF48726">
    <property type="entry name" value="Immunoglobulin"/>
    <property type="match status" value="7"/>
</dbReference>
<name>A0AAD7WN73_9TELE</name>
<dbReference type="Proteomes" id="UP001221898">
    <property type="component" value="Unassembled WGS sequence"/>
</dbReference>
<dbReference type="GO" id="GO:0005737">
    <property type="term" value="C:cytoplasm"/>
    <property type="evidence" value="ECO:0007669"/>
    <property type="project" value="UniProtKB-SubCell"/>
</dbReference>
<dbReference type="InterPro" id="IPR013098">
    <property type="entry name" value="Ig_I-set"/>
</dbReference>
<dbReference type="CDD" id="cd00096">
    <property type="entry name" value="Ig"/>
    <property type="match status" value="2"/>
</dbReference>
<dbReference type="EMBL" id="JAINUG010000059">
    <property type="protein sequence ID" value="KAJ8403241.1"/>
    <property type="molecule type" value="Genomic_DNA"/>
</dbReference>
<sequence length="694" mass="76723">MFKCHICPSDYCNVRWYVDRTLLHTDHLNKIKILPEGYHTLTIMKLARKDSGTISFEAGGKRTYASLHVKERHPTITKALEDCEATEGEKLVLSCKTSKSCHILWYKDGCLIWNSSKYWANRLNNEATLTIHEVNEKDTGLYECEAGPVSTKAQVTVKAVPVNFKQELKGQDAEEGGNVTLCCELSKPGALVEWKKGGIALKSGEKYQMKQKATISELFIRNVQPDDSGVYSCVCGVQKTKANLKVNALPVKFKQKLMKQEATEGGSVTLCCELSKPGALVEWQKGTEVLKSGEKFLIREYEKTAELCITNLQPQDTGLYSCVTGDQKTTAEVNVKAVPVTFKQELKTQDAVEGGSVTLHCELSKPGVLVEWKKAGMVLKCGEKYQMKQKATLSELLVRNVQPEDSGVYSCVCGVQKTKANLKVNALPAIFKQKLMKQEAAEGGNVTLRCELSKPGALVEWQKGTEVLKSGDKFLIRENEKTAELCITNLQPQDAGLYSCVTGDQKTTAEVNVKAALSVVFKKELVSQELKEGDDAVLSCELSSPNVPVTWKKDSLRISQGERYTIEQRGCTQILAIHKLRLEDNGEYICITRGKKTTAILTVKDGHAVEDDAPQIIEDPDGSYTPMADDSGQCMCSTASSTGNSRTVAKIEGEAHPHFIYKLQNVTLIEGQDAKFTCTTRCTPWPDIRYISPK</sequence>
<evidence type="ECO:0000256" key="1">
    <source>
        <dbReference type="ARBA" id="ARBA00004496"/>
    </source>
</evidence>
<evidence type="ECO:0000256" key="5">
    <source>
        <dbReference type="ARBA" id="ARBA00023157"/>
    </source>
</evidence>
<feature type="domain" description="Ig-like" evidence="7">
    <location>
        <begin position="523"/>
        <end position="602"/>
    </location>
</feature>
<accession>A0AAD7WN73</accession>
<dbReference type="InterPro" id="IPR003598">
    <property type="entry name" value="Ig_sub2"/>
</dbReference>
<feature type="domain" description="Ig-like" evidence="7">
    <location>
        <begin position="74"/>
        <end position="156"/>
    </location>
</feature>
<gene>
    <name evidence="8" type="ORF">AAFF_G00354580</name>
</gene>
<dbReference type="AlphaFoldDB" id="A0AAD7WN73"/>
<reference evidence="8" key="1">
    <citation type="journal article" date="2023" name="Science">
        <title>Genome structures resolve the early diversification of teleost fishes.</title>
        <authorList>
            <person name="Parey E."/>
            <person name="Louis A."/>
            <person name="Montfort J."/>
            <person name="Bouchez O."/>
            <person name="Roques C."/>
            <person name="Iampietro C."/>
            <person name="Lluch J."/>
            <person name="Castinel A."/>
            <person name="Donnadieu C."/>
            <person name="Desvignes T."/>
            <person name="Floi Bucao C."/>
            <person name="Jouanno E."/>
            <person name="Wen M."/>
            <person name="Mejri S."/>
            <person name="Dirks R."/>
            <person name="Jansen H."/>
            <person name="Henkel C."/>
            <person name="Chen W.J."/>
            <person name="Zahm M."/>
            <person name="Cabau C."/>
            <person name="Klopp C."/>
            <person name="Thompson A.W."/>
            <person name="Robinson-Rechavi M."/>
            <person name="Braasch I."/>
            <person name="Lecointre G."/>
            <person name="Bobe J."/>
            <person name="Postlethwait J.H."/>
            <person name="Berthelot C."/>
            <person name="Roest Crollius H."/>
            <person name="Guiguen Y."/>
        </authorList>
    </citation>
    <scope>NUCLEOTIDE SEQUENCE</scope>
    <source>
        <strain evidence="8">NC1722</strain>
    </source>
</reference>
<evidence type="ECO:0000256" key="4">
    <source>
        <dbReference type="ARBA" id="ARBA00022737"/>
    </source>
</evidence>
<dbReference type="InterPro" id="IPR052385">
    <property type="entry name" value="Obscurin/Obscurin-like_Reg"/>
</dbReference>
<dbReference type="PANTHER" id="PTHR35971">
    <property type="entry name" value="SI:DKEY-31G6.6"/>
    <property type="match status" value="1"/>
</dbReference>
<keyword evidence="6" id="KW-0393">Immunoglobulin domain</keyword>
<dbReference type="Pfam" id="PF07679">
    <property type="entry name" value="I-set"/>
    <property type="match status" value="6"/>
</dbReference>
<dbReference type="SMART" id="SM00409">
    <property type="entry name" value="IG"/>
    <property type="match status" value="6"/>
</dbReference>
<keyword evidence="4" id="KW-0677">Repeat</keyword>
<dbReference type="PROSITE" id="PS50835">
    <property type="entry name" value="IG_LIKE"/>
    <property type="match status" value="6"/>
</dbReference>
<feature type="domain" description="Ig-like" evidence="7">
    <location>
        <begin position="250"/>
        <end position="334"/>
    </location>
</feature>
<evidence type="ECO:0000313" key="8">
    <source>
        <dbReference type="EMBL" id="KAJ8403241.1"/>
    </source>
</evidence>
<keyword evidence="9" id="KW-1185">Reference proteome</keyword>